<dbReference type="InterPro" id="IPR020904">
    <property type="entry name" value="Sc_DH/Rdtase_CS"/>
</dbReference>
<dbReference type="PANTHER" id="PTHR43490">
    <property type="entry name" value="(+)-NEOMENTHOL DEHYDROGENASE"/>
    <property type="match status" value="1"/>
</dbReference>
<gene>
    <name evidence="7" type="primary">LOC106759140</name>
</gene>
<dbReference type="CDD" id="cd05324">
    <property type="entry name" value="carb_red_PTCR-like_SDR_c"/>
    <property type="match status" value="1"/>
</dbReference>
<sequence>MGDQAKRYAVVTGANKGIGFGVCKKLASSGVVVVLTARDEERGLKAIQTLKEFGLSDLLVFHQLDVDDPASVATLAHFIKTKFGKLDILVNNAAVTGGKLLDGEALLRMVGLNGEKVDWSEIGYGTVELVEQCVQTNFYGVERVTEALIPLLQLSTSPRIVNISSRAGLLKNIPNEWARTVFSDIENLTREKIDRVLKEFQKDFKDGSLEIKGWPAFAPAYTMSKAALNAYTRVMAKKIPHFHINSVCPGFVKTDMNNNTGELSIDEGSETPVMLALLPNNLPSGCFFYQGQVIPF</sequence>
<comment type="similarity">
    <text evidence="1 4">Belongs to the short-chain dehydrogenases/reductases (SDR) family.</text>
</comment>
<reference evidence="7" key="2">
    <citation type="submission" date="2025-08" db="UniProtKB">
        <authorList>
            <consortium name="RefSeq"/>
        </authorList>
    </citation>
    <scope>IDENTIFICATION</scope>
    <source>
        <tissue evidence="7">Leaf</tissue>
    </source>
</reference>
<dbReference type="SUPFAM" id="SSF51735">
    <property type="entry name" value="NAD(P)-binding Rossmann-fold domains"/>
    <property type="match status" value="1"/>
</dbReference>
<evidence type="ECO:0000256" key="4">
    <source>
        <dbReference type="RuleBase" id="RU000363"/>
    </source>
</evidence>
<evidence type="ECO:0000256" key="1">
    <source>
        <dbReference type="ARBA" id="ARBA00006484"/>
    </source>
</evidence>
<dbReference type="GO" id="GO:0016020">
    <property type="term" value="C:membrane"/>
    <property type="evidence" value="ECO:0007669"/>
    <property type="project" value="TreeGrafter"/>
</dbReference>
<proteinExistence type="inferred from homology"/>
<dbReference type="PANTHER" id="PTHR43490:SF105">
    <property type="entry name" value="SHORT CHAIN DEHYDROGENASE_REDUCTASE"/>
    <property type="match status" value="1"/>
</dbReference>
<dbReference type="STRING" id="3916.A0A3Q0EZK0"/>
<dbReference type="InterPro" id="IPR002347">
    <property type="entry name" value="SDR_fam"/>
</dbReference>
<dbReference type="Proteomes" id="UP000087766">
    <property type="component" value="Chromosome 4"/>
</dbReference>
<dbReference type="PROSITE" id="PS00061">
    <property type="entry name" value="ADH_SHORT"/>
    <property type="match status" value="1"/>
</dbReference>
<organism evidence="6 7">
    <name type="scientific">Vigna radiata var. radiata</name>
    <name type="common">Mung bean</name>
    <name type="synonym">Phaseolus aureus</name>
    <dbReference type="NCBI Taxonomy" id="3916"/>
    <lineage>
        <taxon>Eukaryota</taxon>
        <taxon>Viridiplantae</taxon>
        <taxon>Streptophyta</taxon>
        <taxon>Embryophyta</taxon>
        <taxon>Tracheophyta</taxon>
        <taxon>Spermatophyta</taxon>
        <taxon>Magnoliopsida</taxon>
        <taxon>eudicotyledons</taxon>
        <taxon>Gunneridae</taxon>
        <taxon>Pentapetalae</taxon>
        <taxon>rosids</taxon>
        <taxon>fabids</taxon>
        <taxon>Fabales</taxon>
        <taxon>Fabaceae</taxon>
        <taxon>Papilionoideae</taxon>
        <taxon>50 kb inversion clade</taxon>
        <taxon>NPAAA clade</taxon>
        <taxon>indigoferoid/millettioid clade</taxon>
        <taxon>Phaseoleae</taxon>
        <taxon>Vigna</taxon>
    </lineage>
</organism>
<keyword evidence="3 5" id="KW-0560">Oxidoreductase</keyword>
<dbReference type="GO" id="GO:0016616">
    <property type="term" value="F:oxidoreductase activity, acting on the CH-OH group of donors, NAD or NADP as acceptor"/>
    <property type="evidence" value="ECO:0007669"/>
    <property type="project" value="InterPro"/>
</dbReference>
<dbReference type="GeneID" id="106759140"/>
<accession>A0A3Q0EZK0</accession>
<dbReference type="PRINTS" id="PR00080">
    <property type="entry name" value="SDRFAMILY"/>
</dbReference>
<dbReference type="InterPro" id="IPR045313">
    <property type="entry name" value="CBR1-like"/>
</dbReference>
<dbReference type="PRINTS" id="PR00081">
    <property type="entry name" value="GDHRDH"/>
</dbReference>
<evidence type="ECO:0000256" key="5">
    <source>
        <dbReference type="RuleBase" id="RU369024"/>
    </source>
</evidence>
<name>A0A3Q0EZK0_VIGRR</name>
<dbReference type="Pfam" id="PF00106">
    <property type="entry name" value="adh_short"/>
    <property type="match status" value="2"/>
</dbReference>
<evidence type="ECO:0000256" key="2">
    <source>
        <dbReference type="ARBA" id="ARBA00022857"/>
    </source>
</evidence>
<evidence type="ECO:0000313" key="7">
    <source>
        <dbReference type="RefSeq" id="XP_022635567.1"/>
    </source>
</evidence>
<dbReference type="InterPro" id="IPR036291">
    <property type="entry name" value="NAD(P)-bd_dom_sf"/>
</dbReference>
<dbReference type="RefSeq" id="XP_022635567.1">
    <property type="nucleotide sequence ID" value="XM_022779846.1"/>
</dbReference>
<keyword evidence="2 5" id="KW-0521">NADP</keyword>
<dbReference type="Gene3D" id="3.40.50.720">
    <property type="entry name" value="NAD(P)-binding Rossmann-like Domain"/>
    <property type="match status" value="1"/>
</dbReference>
<dbReference type="FunFam" id="3.40.50.720:FF:000312">
    <property type="entry name" value="(+)-neomenthol dehydrogenase"/>
    <property type="match status" value="1"/>
</dbReference>
<evidence type="ECO:0000256" key="3">
    <source>
        <dbReference type="ARBA" id="ARBA00023002"/>
    </source>
</evidence>
<dbReference type="KEGG" id="vra:106759140"/>
<protein>
    <recommendedName>
        <fullName evidence="5">Short-chain dehydrogenase/reductase</fullName>
        <ecNumber evidence="5">1.1.1.-</ecNumber>
    </recommendedName>
</protein>
<reference evidence="6" key="1">
    <citation type="journal article" date="2014" name="Nat. Commun.">
        <title>Genome sequence of mungbean and insights into evolution within Vigna species.</title>
        <authorList>
            <person name="Kang Y.J."/>
            <person name="Kim S.K."/>
            <person name="Kim M.Y."/>
            <person name="Lestari P."/>
            <person name="Kim K.H."/>
            <person name="Ha B.K."/>
            <person name="Jun T.H."/>
            <person name="Hwang W.J."/>
            <person name="Lee T."/>
            <person name="Lee J."/>
            <person name="Shim S."/>
            <person name="Yoon M.Y."/>
            <person name="Jang Y.E."/>
            <person name="Han K.S."/>
            <person name="Taeprayoon P."/>
            <person name="Yoon N."/>
            <person name="Somta P."/>
            <person name="Tanya P."/>
            <person name="Kim K.S."/>
            <person name="Gwag J.G."/>
            <person name="Moon J.K."/>
            <person name="Lee Y.H."/>
            <person name="Park B.S."/>
            <person name="Bombarely A."/>
            <person name="Doyle J.J."/>
            <person name="Jackson S.A."/>
            <person name="Schafleitner R."/>
            <person name="Srinives P."/>
            <person name="Varshney R.K."/>
            <person name="Lee S.H."/>
        </authorList>
    </citation>
    <scope>NUCLEOTIDE SEQUENCE [LARGE SCALE GENOMIC DNA]</scope>
    <source>
        <strain evidence="6">cv. VC1973A</strain>
    </source>
</reference>
<dbReference type="EC" id="1.1.1.-" evidence="5"/>
<dbReference type="AlphaFoldDB" id="A0A3Q0EZK0"/>
<evidence type="ECO:0000313" key="6">
    <source>
        <dbReference type="Proteomes" id="UP000087766"/>
    </source>
</evidence>
<dbReference type="OrthoDB" id="1933717at2759"/>
<keyword evidence="6" id="KW-1185">Reference proteome</keyword>